<reference evidence="2" key="1">
    <citation type="submission" date="2023-03" db="EMBL/GenBank/DDBJ databases">
        <title>Massive genome expansion in bonnet fungi (Mycena s.s.) driven by repeated elements and novel gene families across ecological guilds.</title>
        <authorList>
            <consortium name="Lawrence Berkeley National Laboratory"/>
            <person name="Harder C.B."/>
            <person name="Miyauchi S."/>
            <person name="Viragh M."/>
            <person name="Kuo A."/>
            <person name="Thoen E."/>
            <person name="Andreopoulos B."/>
            <person name="Lu D."/>
            <person name="Skrede I."/>
            <person name="Drula E."/>
            <person name="Henrissat B."/>
            <person name="Morin E."/>
            <person name="Kohler A."/>
            <person name="Barry K."/>
            <person name="LaButti K."/>
            <person name="Morin E."/>
            <person name="Salamov A."/>
            <person name="Lipzen A."/>
            <person name="Mereny Z."/>
            <person name="Hegedus B."/>
            <person name="Baldrian P."/>
            <person name="Stursova M."/>
            <person name="Weitz H."/>
            <person name="Taylor A."/>
            <person name="Grigoriev I.V."/>
            <person name="Nagy L.G."/>
            <person name="Martin F."/>
            <person name="Kauserud H."/>
        </authorList>
    </citation>
    <scope>NUCLEOTIDE SEQUENCE</scope>
    <source>
        <strain evidence="2">CBHHK067</strain>
    </source>
</reference>
<evidence type="ECO:0000256" key="1">
    <source>
        <dbReference type="SAM" id="MobiDB-lite"/>
    </source>
</evidence>
<feature type="region of interest" description="Disordered" evidence="1">
    <location>
        <begin position="46"/>
        <end position="86"/>
    </location>
</feature>
<dbReference type="AlphaFoldDB" id="A0AAD7CYR9"/>
<keyword evidence="3" id="KW-1185">Reference proteome</keyword>
<organism evidence="2 3">
    <name type="scientific">Mycena rosella</name>
    <name type="common">Pink bonnet</name>
    <name type="synonym">Agaricus rosellus</name>
    <dbReference type="NCBI Taxonomy" id="1033263"/>
    <lineage>
        <taxon>Eukaryota</taxon>
        <taxon>Fungi</taxon>
        <taxon>Dikarya</taxon>
        <taxon>Basidiomycota</taxon>
        <taxon>Agaricomycotina</taxon>
        <taxon>Agaricomycetes</taxon>
        <taxon>Agaricomycetidae</taxon>
        <taxon>Agaricales</taxon>
        <taxon>Marasmiineae</taxon>
        <taxon>Mycenaceae</taxon>
        <taxon>Mycena</taxon>
    </lineage>
</organism>
<evidence type="ECO:0000313" key="2">
    <source>
        <dbReference type="EMBL" id="KAJ7669764.1"/>
    </source>
</evidence>
<dbReference type="EMBL" id="JARKIE010000184">
    <property type="protein sequence ID" value="KAJ7669764.1"/>
    <property type="molecule type" value="Genomic_DNA"/>
</dbReference>
<protein>
    <submittedName>
        <fullName evidence="2">Uncharacterized protein</fullName>
    </submittedName>
</protein>
<feature type="compositionally biased region" description="Basic and acidic residues" evidence="1">
    <location>
        <begin position="73"/>
        <end position="85"/>
    </location>
</feature>
<name>A0AAD7CYR9_MYCRO</name>
<sequence length="296" mass="32498">MFEAASGGTGSIIEPIGKFDMKERQLGSTRYSKILFQHLTSRVPFVGPPSTRLLAPAPNVGQPQPNPNPSRNKSCDQSRDAETRTCRPKCAPVQRFGGSTSLGCPTPDSQIQTADSRFQTPGCRLRMQIPDSRLQIPLGSATTDAPGSSSNWVQKRLHPEAIPRQLRRPFARAPGVSKTDVRLHHQARCITVLWETFQPLARKKRELCETLGEPPVVWKRAVQQPRAPGLRNLSGKGHDRSTPRIRGGRIPAGITTAGEVVEHKFLLAHGRRTEDTRILDCQLLAGGDVAHGEEPV</sequence>
<comment type="caution">
    <text evidence="2">The sequence shown here is derived from an EMBL/GenBank/DDBJ whole genome shotgun (WGS) entry which is preliminary data.</text>
</comment>
<evidence type="ECO:0000313" key="3">
    <source>
        <dbReference type="Proteomes" id="UP001221757"/>
    </source>
</evidence>
<proteinExistence type="predicted"/>
<gene>
    <name evidence="2" type="ORF">B0H17DRAFT_1142001</name>
</gene>
<feature type="region of interest" description="Disordered" evidence="1">
    <location>
        <begin position="228"/>
        <end position="247"/>
    </location>
</feature>
<accession>A0AAD7CYR9</accession>
<dbReference type="Proteomes" id="UP001221757">
    <property type="component" value="Unassembled WGS sequence"/>
</dbReference>